<proteinExistence type="predicted"/>
<dbReference type="eggNOG" id="ENOG5032SVT">
    <property type="taxonomic scope" value="Bacteria"/>
</dbReference>
<dbReference type="STRING" id="391625.PPSIR1_40984"/>
<organism evidence="1 2">
    <name type="scientific">Plesiocystis pacifica SIR-1</name>
    <dbReference type="NCBI Taxonomy" id="391625"/>
    <lineage>
        <taxon>Bacteria</taxon>
        <taxon>Pseudomonadati</taxon>
        <taxon>Myxococcota</taxon>
        <taxon>Polyangia</taxon>
        <taxon>Nannocystales</taxon>
        <taxon>Nannocystaceae</taxon>
        <taxon>Plesiocystis</taxon>
    </lineage>
</organism>
<dbReference type="AlphaFoldDB" id="A6GG05"/>
<sequence length="361" mass="39601">MESGGAVGLSVLVTGGYFDGEGDGVIHHVELPSGRVETWARWRPPEHLRVPSKGFAGGRVDPSEGRLWVTAHAAVVRYDLRRAQVDGVLHQPDFNDLHDLDLDLDGARPELLVANTGGDAIERFDLSGRFLARHGWTPAWALRRQMEGSACADFERALETSWAGEAPPWPALAPATLDDGYHSPAAQRARLPYHRAKVRDHVHPNHIARVDGQWVATCLYDGSLRPLSTMRPILTVPGYPHDGVLADGSMWLTTIDGGIWQAPLPLGAEAPRRVAEAFAPGRVGWCRGLALTPQWLLVGLTEVRPGRLPKHPWADADPRESVTGVVVLDRADLRHRAFIELGEPGRHHKIYSLLPLPESTS</sequence>
<evidence type="ECO:0000313" key="1">
    <source>
        <dbReference type="EMBL" id="EDM75192.1"/>
    </source>
</evidence>
<comment type="caution">
    <text evidence="1">The sequence shown here is derived from an EMBL/GenBank/DDBJ whole genome shotgun (WGS) entry which is preliminary data.</text>
</comment>
<reference evidence="1 2" key="1">
    <citation type="submission" date="2007-06" db="EMBL/GenBank/DDBJ databases">
        <authorList>
            <person name="Shimkets L."/>
            <person name="Ferriera S."/>
            <person name="Johnson J."/>
            <person name="Kravitz S."/>
            <person name="Beeson K."/>
            <person name="Sutton G."/>
            <person name="Rogers Y.-H."/>
            <person name="Friedman R."/>
            <person name="Frazier M."/>
            <person name="Venter J.C."/>
        </authorList>
    </citation>
    <scope>NUCLEOTIDE SEQUENCE [LARGE SCALE GENOMIC DNA]</scope>
    <source>
        <strain evidence="1 2">SIR-1</strain>
    </source>
</reference>
<keyword evidence="2" id="KW-1185">Reference proteome</keyword>
<dbReference type="EMBL" id="ABCS01000100">
    <property type="protein sequence ID" value="EDM75192.1"/>
    <property type="molecule type" value="Genomic_DNA"/>
</dbReference>
<protein>
    <recommendedName>
        <fullName evidence="3">SMP-30/Gluconolactonase/LRE-like region domain-containing protein</fullName>
    </recommendedName>
</protein>
<evidence type="ECO:0000313" key="2">
    <source>
        <dbReference type="Proteomes" id="UP000005801"/>
    </source>
</evidence>
<dbReference type="OrthoDB" id="5496517at2"/>
<dbReference type="SUPFAM" id="SSF101898">
    <property type="entry name" value="NHL repeat"/>
    <property type="match status" value="1"/>
</dbReference>
<accession>A6GG05</accession>
<gene>
    <name evidence="1" type="ORF">PPSIR1_40984</name>
</gene>
<dbReference type="Proteomes" id="UP000005801">
    <property type="component" value="Unassembled WGS sequence"/>
</dbReference>
<name>A6GG05_9BACT</name>
<evidence type="ECO:0008006" key="3">
    <source>
        <dbReference type="Google" id="ProtNLM"/>
    </source>
</evidence>
<dbReference type="RefSeq" id="WP_006975645.1">
    <property type="nucleotide sequence ID" value="NZ_ABCS01000100.1"/>
</dbReference>